<evidence type="ECO:0000259" key="2">
    <source>
        <dbReference type="Pfam" id="PF03413"/>
    </source>
</evidence>
<feature type="domain" description="PepSY" evidence="2">
    <location>
        <begin position="41"/>
        <end position="97"/>
    </location>
</feature>
<sequence length="172" mass="19298">MKNLRKTLLATALIGAVTFGALGTAYADSLKDTAIFEQASITAQQAMDQAKSKFDGKVVEVELKHKKDNLYYEVKLLKDSETQEFKIDAKTGDVLGSKSEQKAEHAEEHQRLQQEVKISLTQAVDIAQQQTGGKIKEIEFKVKKDRPQYQIKTIVNGKIEKLRLDANTGERF</sequence>
<dbReference type="EMBL" id="UGSP01000001">
    <property type="protein sequence ID" value="SUB25021.1"/>
    <property type="molecule type" value="Genomic_DNA"/>
</dbReference>
<keyword evidence="1" id="KW-0732">Signal</keyword>
<organism evidence="3 4">
    <name type="scientific">Avibacterium avium</name>
    <name type="common">Pasteurella avium</name>
    <dbReference type="NCBI Taxonomy" id="751"/>
    <lineage>
        <taxon>Bacteria</taxon>
        <taxon>Pseudomonadati</taxon>
        <taxon>Pseudomonadota</taxon>
        <taxon>Gammaproteobacteria</taxon>
        <taxon>Pasteurellales</taxon>
        <taxon>Pasteurellaceae</taxon>
        <taxon>Avibacterium</taxon>
    </lineage>
</organism>
<feature type="signal peptide" evidence="1">
    <location>
        <begin position="1"/>
        <end position="27"/>
    </location>
</feature>
<evidence type="ECO:0000256" key="1">
    <source>
        <dbReference type="SAM" id="SignalP"/>
    </source>
</evidence>
<accession>A0A379AUK8</accession>
<evidence type="ECO:0000313" key="3">
    <source>
        <dbReference type="EMBL" id="SUB25021.1"/>
    </source>
</evidence>
<dbReference type="Gene3D" id="3.10.450.40">
    <property type="match status" value="2"/>
</dbReference>
<dbReference type="Proteomes" id="UP000255098">
    <property type="component" value="Unassembled WGS sequence"/>
</dbReference>
<feature type="chain" id="PRO_5016928842" evidence="1">
    <location>
        <begin position="28"/>
        <end position="172"/>
    </location>
</feature>
<reference evidence="3 4" key="1">
    <citation type="submission" date="2018-06" db="EMBL/GenBank/DDBJ databases">
        <authorList>
            <consortium name="Pathogen Informatics"/>
            <person name="Doyle S."/>
        </authorList>
    </citation>
    <scope>NUCLEOTIDE SEQUENCE [LARGE SCALE GENOMIC DNA]</scope>
    <source>
        <strain evidence="4">NCTC 11297</strain>
    </source>
</reference>
<gene>
    <name evidence="3" type="ORF">NCTC11297_02097</name>
</gene>
<name>A0A379AUK8_AVIAV</name>
<dbReference type="InterPro" id="IPR025711">
    <property type="entry name" value="PepSY"/>
</dbReference>
<dbReference type="GeneID" id="300134281"/>
<dbReference type="RefSeq" id="WP_115250116.1">
    <property type="nucleotide sequence ID" value="NZ_UGSP01000001.1"/>
</dbReference>
<keyword evidence="4" id="KW-1185">Reference proteome</keyword>
<feature type="domain" description="PepSY" evidence="2">
    <location>
        <begin position="117"/>
        <end position="170"/>
    </location>
</feature>
<dbReference type="AlphaFoldDB" id="A0A379AUK8"/>
<protein>
    <submittedName>
        <fullName evidence="3">Peptidase propeptide and YPEB domain</fullName>
    </submittedName>
</protein>
<dbReference type="Pfam" id="PF03413">
    <property type="entry name" value="PepSY"/>
    <property type="match status" value="2"/>
</dbReference>
<proteinExistence type="predicted"/>
<evidence type="ECO:0000313" key="4">
    <source>
        <dbReference type="Proteomes" id="UP000255098"/>
    </source>
</evidence>